<dbReference type="InterPro" id="IPR015424">
    <property type="entry name" value="PyrdxlP-dep_Trfase"/>
</dbReference>
<evidence type="ECO:0000313" key="2">
    <source>
        <dbReference type="EMBL" id="SFS67158.1"/>
    </source>
</evidence>
<proteinExistence type="predicted"/>
<dbReference type="InterPro" id="IPR015422">
    <property type="entry name" value="PyrdxlP-dep_Trfase_small"/>
</dbReference>
<dbReference type="InterPro" id="IPR000192">
    <property type="entry name" value="Aminotrans_V_dom"/>
</dbReference>
<evidence type="ECO:0000313" key="3">
    <source>
        <dbReference type="Proteomes" id="UP000198852"/>
    </source>
</evidence>
<reference evidence="3" key="1">
    <citation type="submission" date="2016-10" db="EMBL/GenBank/DDBJ databases">
        <authorList>
            <person name="Varghese N."/>
            <person name="Submissions S."/>
        </authorList>
    </citation>
    <scope>NUCLEOTIDE SEQUENCE [LARGE SCALE GENOMIC DNA]</scope>
    <source>
        <strain evidence="3">DSM 44771</strain>
    </source>
</reference>
<dbReference type="PANTHER" id="PTHR43586">
    <property type="entry name" value="CYSTEINE DESULFURASE"/>
    <property type="match status" value="1"/>
</dbReference>
<dbReference type="Pfam" id="PF00266">
    <property type="entry name" value="Aminotran_5"/>
    <property type="match status" value="1"/>
</dbReference>
<evidence type="ECO:0000259" key="1">
    <source>
        <dbReference type="Pfam" id="PF00266"/>
    </source>
</evidence>
<dbReference type="InterPro" id="IPR015421">
    <property type="entry name" value="PyrdxlP-dep_Trfase_major"/>
</dbReference>
<dbReference type="PANTHER" id="PTHR43586:SF21">
    <property type="entry name" value="PYRIDOXAL PHOSPHATE (PLP)-DEPENDENT ASPARTATE AMINOTRANSFERASE SUPERFAMILY"/>
    <property type="match status" value="1"/>
</dbReference>
<dbReference type="Gene3D" id="3.90.1150.10">
    <property type="entry name" value="Aspartate Aminotransferase, domain 1"/>
    <property type="match status" value="1"/>
</dbReference>
<dbReference type="OrthoDB" id="7592443at2"/>
<organism evidence="2 3">
    <name type="scientific">Saccharopolyspora flava</name>
    <dbReference type="NCBI Taxonomy" id="95161"/>
    <lineage>
        <taxon>Bacteria</taxon>
        <taxon>Bacillati</taxon>
        <taxon>Actinomycetota</taxon>
        <taxon>Actinomycetes</taxon>
        <taxon>Pseudonocardiales</taxon>
        <taxon>Pseudonocardiaceae</taxon>
        <taxon>Saccharopolyspora</taxon>
    </lineage>
</organism>
<dbReference type="SUPFAM" id="SSF53383">
    <property type="entry name" value="PLP-dependent transferases"/>
    <property type="match status" value="1"/>
</dbReference>
<dbReference type="InterPro" id="IPR011340">
    <property type="entry name" value="Cys_dSase-rel"/>
</dbReference>
<dbReference type="EMBL" id="FOZX01000003">
    <property type="protein sequence ID" value="SFS67158.1"/>
    <property type="molecule type" value="Genomic_DNA"/>
</dbReference>
<name>A0A1I6RRU4_9PSEU</name>
<protein>
    <submittedName>
        <fullName evidence="2">Cysteine desulfurase family protein, VC1184 subfamily</fullName>
    </submittedName>
</protein>
<dbReference type="STRING" id="95161.SAMN05660874_02537"/>
<dbReference type="NCBIfam" id="TIGR01976">
    <property type="entry name" value="am_tr_V_VC1184"/>
    <property type="match status" value="1"/>
</dbReference>
<dbReference type="RefSeq" id="WP_093416531.1">
    <property type="nucleotide sequence ID" value="NZ_FOZX01000003.1"/>
</dbReference>
<gene>
    <name evidence="2" type="ORF">SAMN05660874_02537</name>
</gene>
<keyword evidence="3" id="KW-1185">Reference proteome</keyword>
<dbReference type="Proteomes" id="UP000198852">
    <property type="component" value="Unassembled WGS sequence"/>
</dbReference>
<feature type="domain" description="Aminotransferase class V" evidence="1">
    <location>
        <begin position="21"/>
        <end position="394"/>
    </location>
</feature>
<accession>A0A1I6RRU4</accession>
<dbReference type="Gene3D" id="3.40.640.10">
    <property type="entry name" value="Type I PLP-dependent aspartate aminotransferase-like (Major domain)"/>
    <property type="match status" value="1"/>
</dbReference>
<sequence length="403" mass="42035">MGFDVDKIRAQYPALADGRAWLDGAAGTQVPEPVIEAISDAYRAGLSNVGGPYESSRRSSGIVAEARAAVADLVGAPDPACVTFGPSMTSLTYRFAGVLALGWNPGDEIVVTNLDHDANVRPWVQLAQRAGATVRTAEIDPATGELPVDDVVGLIGERTKLVAVTAASNVLGIMPDLKPITDRAREVGALSYVDGVQHCPHAHVRIADLGADFYATSAYKWAGPHLAAVVAADPWGLENLHPDKLKPSPESSPERFELGTNPFAAMAGVVAAVEHLADLDTDATGTRAERLAISREAVAAHEARLATRLFDGLAGVSGVRRHGAPQGPTTPTAFFSVQGKAPAEVSAALSERGLNVSAGHSYAWELVHALGIGPEGGVRASLSHYSTTEEVDRLLTALGELSA</sequence>
<dbReference type="AlphaFoldDB" id="A0A1I6RRU4"/>